<evidence type="ECO:0000313" key="18">
    <source>
        <dbReference type="Proteomes" id="UP000000314"/>
    </source>
</evidence>
<dbReference type="InterPro" id="IPR010285">
    <property type="entry name" value="DNA_helicase_pif1-like_DEAD"/>
</dbReference>
<dbReference type="FunCoup" id="C4R014">
    <property type="interactions" value="798"/>
</dbReference>
<evidence type="ECO:0000256" key="12">
    <source>
        <dbReference type="ARBA" id="ARBA00023235"/>
    </source>
</evidence>
<keyword evidence="3" id="KW-0547">Nucleotide-binding</keyword>
<keyword evidence="7" id="KW-0067">ATP-binding</keyword>
<dbReference type="GO" id="GO:0005739">
    <property type="term" value="C:mitochondrion"/>
    <property type="evidence" value="ECO:0007669"/>
    <property type="project" value="UniProtKB-SubCell"/>
</dbReference>
<protein>
    <submittedName>
        <fullName evidence="17">DNA helicase involved in rDNA replication and Ty1 transposition</fullName>
    </submittedName>
</protein>
<dbReference type="Gene3D" id="3.40.50.300">
    <property type="entry name" value="P-loop containing nucleotide triphosphate hydrolases"/>
    <property type="match status" value="1"/>
</dbReference>
<evidence type="ECO:0000259" key="15">
    <source>
        <dbReference type="Pfam" id="PF05970"/>
    </source>
</evidence>
<comment type="subcellular location">
    <subcellularLocation>
        <location evidence="2">Mitochondrion</location>
    </subcellularLocation>
    <subcellularLocation>
        <location evidence="1">Nucleus</location>
    </subcellularLocation>
</comment>
<evidence type="ECO:0000256" key="1">
    <source>
        <dbReference type="ARBA" id="ARBA00004123"/>
    </source>
</evidence>
<evidence type="ECO:0000256" key="13">
    <source>
        <dbReference type="ARBA" id="ARBA00023242"/>
    </source>
</evidence>
<dbReference type="PANTHER" id="PTHR47642">
    <property type="entry name" value="ATP-DEPENDENT DNA HELICASE"/>
    <property type="match status" value="1"/>
</dbReference>
<sequence length="736" mass="82878">MLSLFLEPGVRSTLNLGVRAVAQMAHHCMIYNNIKFRLLWSVEGCMSPVDFSCWTQCPNGAFAPTARSTFLRVCFHLRICKVMLTKKKKDKNQPSINAFFTSRSKNDRFSALKRFKSDLGPPKSSQHSSQEASTEDVIDLSEPQVRPSSFLSQEKRQAFDEVPSNILPNLSQKTANNFKKIRIQKQENSVLDKQYGAPLKAASDQRKLPWEVPQFSWSRKKDASSGIKNPRMASKAIPTIASKISLTKEQEKVLSLVVDDGLNIFYTGSAGTGKSVVLRELVQRLNNLYGPDKVGVTASTGLAAVNIGGQTINRWAGIGIGKQTPVALAGLIKKNGNTYARWRNVKVLIMDEVSMIDGVLFSKLNEVAQIVRKNQLPFGGIQVVLTGDFFQLPPVPDKDTKMTYCFQSECWDSVINKTILLKQVFRQTDMDLIDMLNALREGHVYPEIIQQFSKLGKEVVYTDGIEPTELYATRNEVEAANKSRLAKLEGPLVTYTAKDVSDRPDTPPYIMKLLNDVMAPSGLQLKEGCQVMMLKNKDEELVNGTLGKVQCFMTSDMWHYIQTQLTTVDLLQEDVIKELNLVSKFMNNPQPDESLFRQLDTVSPHRKQIMDELITIARTRSDEVLPLVQFAIGSRRARFELIQREEFPIDVKNNNVRITRIQLPLLLSWALSIHKSQGQTLDRVKVDLRRTFADGQVYVALSRAVSKERLQIVGFHPSKIRASAVVKGFYEKLESV</sequence>
<dbReference type="GO" id="GO:0006281">
    <property type="term" value="P:DNA repair"/>
    <property type="evidence" value="ECO:0007669"/>
    <property type="project" value="UniProtKB-KW"/>
</dbReference>
<dbReference type="SUPFAM" id="SSF52540">
    <property type="entry name" value="P-loop containing nucleoside triphosphate hydrolases"/>
    <property type="match status" value="2"/>
</dbReference>
<keyword evidence="4" id="KW-0227">DNA damage</keyword>
<evidence type="ECO:0000256" key="8">
    <source>
        <dbReference type="ARBA" id="ARBA00023125"/>
    </source>
</evidence>
<evidence type="ECO:0000256" key="2">
    <source>
        <dbReference type="ARBA" id="ARBA00004173"/>
    </source>
</evidence>
<evidence type="ECO:0000256" key="3">
    <source>
        <dbReference type="ARBA" id="ARBA00022741"/>
    </source>
</evidence>
<dbReference type="eggNOG" id="KOG0987">
    <property type="taxonomic scope" value="Eukaryota"/>
</dbReference>
<dbReference type="GO" id="GO:0000723">
    <property type="term" value="P:telomere maintenance"/>
    <property type="evidence" value="ECO:0007669"/>
    <property type="project" value="InterPro"/>
</dbReference>
<keyword evidence="9" id="KW-0496">Mitochondrion</keyword>
<dbReference type="KEGG" id="ppa:PAS_chr2-1_0228"/>
<evidence type="ECO:0000256" key="14">
    <source>
        <dbReference type="SAM" id="MobiDB-lite"/>
    </source>
</evidence>
<keyword evidence="5" id="KW-0378">Hydrolase</keyword>
<keyword evidence="13" id="KW-0539">Nucleus</keyword>
<dbReference type="GO" id="GO:0043596">
    <property type="term" value="C:nuclear replication fork"/>
    <property type="evidence" value="ECO:0007669"/>
    <property type="project" value="EnsemblFungi"/>
</dbReference>
<feature type="compositionally biased region" description="Polar residues" evidence="14">
    <location>
        <begin position="123"/>
        <end position="132"/>
    </location>
</feature>
<dbReference type="HAMAP" id="MF_03177">
    <property type="entry name" value="RRM3"/>
    <property type="match status" value="1"/>
</dbReference>
<dbReference type="CDD" id="cd18809">
    <property type="entry name" value="SF1_C_RecD"/>
    <property type="match status" value="1"/>
</dbReference>
<dbReference type="GO" id="GO:0003678">
    <property type="term" value="F:DNA helicase activity"/>
    <property type="evidence" value="ECO:0007669"/>
    <property type="project" value="EnsemblFungi"/>
</dbReference>
<dbReference type="CDD" id="cd18037">
    <property type="entry name" value="DEXSc_Pif1_like"/>
    <property type="match status" value="1"/>
</dbReference>
<dbReference type="GO" id="GO:0016787">
    <property type="term" value="F:hydrolase activity"/>
    <property type="evidence" value="ECO:0007669"/>
    <property type="project" value="UniProtKB-KW"/>
</dbReference>
<keyword evidence="18" id="KW-1185">Reference proteome</keyword>
<evidence type="ECO:0000256" key="10">
    <source>
        <dbReference type="ARBA" id="ARBA00023172"/>
    </source>
</evidence>
<proteinExistence type="inferred from homology"/>
<dbReference type="GO" id="GO:0071932">
    <property type="term" value="P:replication fork reversal"/>
    <property type="evidence" value="ECO:0007669"/>
    <property type="project" value="EnsemblFungi"/>
</dbReference>
<dbReference type="InterPro" id="IPR027417">
    <property type="entry name" value="P-loop_NTPase"/>
</dbReference>
<dbReference type="EMBL" id="FN392320">
    <property type="protein sequence ID" value="CAY68838.1"/>
    <property type="molecule type" value="Genomic_DNA"/>
</dbReference>
<name>C4R014_KOMPG</name>
<keyword evidence="12" id="KW-0413">Isomerase</keyword>
<dbReference type="GO" id="GO:0005524">
    <property type="term" value="F:ATP binding"/>
    <property type="evidence" value="ECO:0007669"/>
    <property type="project" value="UniProtKB-KW"/>
</dbReference>
<evidence type="ECO:0000256" key="11">
    <source>
        <dbReference type="ARBA" id="ARBA00023204"/>
    </source>
</evidence>
<dbReference type="GO" id="GO:0006310">
    <property type="term" value="P:DNA recombination"/>
    <property type="evidence" value="ECO:0007669"/>
    <property type="project" value="UniProtKB-KW"/>
</dbReference>
<dbReference type="Pfam" id="PF21530">
    <property type="entry name" value="Pif1_2B_dom"/>
    <property type="match status" value="1"/>
</dbReference>
<dbReference type="STRING" id="644223.C4R014"/>
<keyword evidence="11" id="KW-0234">DNA repair</keyword>
<keyword evidence="10" id="KW-0233">DNA recombination</keyword>
<dbReference type="InParanoid" id="C4R014"/>
<dbReference type="SMR" id="C4R014"/>
<dbReference type="InterPro" id="IPR048293">
    <property type="entry name" value="PIF1_RRM3_pfh1"/>
</dbReference>
<dbReference type="Pfam" id="PF05970">
    <property type="entry name" value="PIF1"/>
    <property type="match status" value="1"/>
</dbReference>
<dbReference type="PANTHER" id="PTHR47642:SF5">
    <property type="entry name" value="ATP-DEPENDENT DNA HELICASE"/>
    <property type="match status" value="1"/>
</dbReference>
<dbReference type="InterPro" id="IPR049163">
    <property type="entry name" value="Pif1-like_2B_dom"/>
</dbReference>
<feature type="domain" description="DNA helicase Pif1-like 2B" evidence="16">
    <location>
        <begin position="517"/>
        <end position="550"/>
    </location>
</feature>
<reference evidence="17 18" key="1">
    <citation type="journal article" date="2009" name="Nat. Biotechnol.">
        <title>Genome sequence of the recombinant protein production host Pichia pastoris.</title>
        <authorList>
            <person name="De Schutter K."/>
            <person name="Lin Y.C."/>
            <person name="Tiels P."/>
            <person name="Van Hecke A."/>
            <person name="Glinka S."/>
            <person name="Weber-Lehmann J."/>
            <person name="Rouze P."/>
            <person name="Van de Peer Y."/>
            <person name="Callewaert N."/>
        </authorList>
    </citation>
    <scope>NUCLEOTIDE SEQUENCE [LARGE SCALE GENOMIC DNA]</scope>
    <source>
        <strain evidence="18">GS115 / ATCC 20864</strain>
    </source>
</reference>
<feature type="region of interest" description="Disordered" evidence="14">
    <location>
        <begin position="116"/>
        <end position="139"/>
    </location>
</feature>
<evidence type="ECO:0000256" key="9">
    <source>
        <dbReference type="ARBA" id="ARBA00023128"/>
    </source>
</evidence>
<dbReference type="OMA" id="VFRQQDN"/>
<dbReference type="RefSeq" id="XP_002491118.1">
    <property type="nucleotide sequence ID" value="XM_002491073.1"/>
</dbReference>
<dbReference type="InterPro" id="IPR051055">
    <property type="entry name" value="PIF1_helicase"/>
</dbReference>
<evidence type="ECO:0000256" key="7">
    <source>
        <dbReference type="ARBA" id="ARBA00022840"/>
    </source>
</evidence>
<dbReference type="GO" id="GO:0019237">
    <property type="term" value="F:centromeric DNA binding"/>
    <property type="evidence" value="ECO:0007669"/>
    <property type="project" value="EnsemblFungi"/>
</dbReference>
<dbReference type="InterPro" id="IPR028880">
    <property type="entry name" value="Rrm3"/>
</dbReference>
<dbReference type="HAMAP" id="MF_03176">
    <property type="entry name" value="PIF1"/>
    <property type="match status" value="1"/>
</dbReference>
<dbReference type="HOGENOM" id="CLU_001613_0_1_1"/>
<evidence type="ECO:0000256" key="6">
    <source>
        <dbReference type="ARBA" id="ARBA00022806"/>
    </source>
</evidence>
<dbReference type="GO" id="GO:0097046">
    <property type="term" value="P:replication fork progression beyond termination site"/>
    <property type="evidence" value="ECO:0007669"/>
    <property type="project" value="EnsemblFungi"/>
</dbReference>
<evidence type="ECO:0000259" key="16">
    <source>
        <dbReference type="Pfam" id="PF21530"/>
    </source>
</evidence>
<keyword evidence="8" id="KW-0238">DNA-binding</keyword>
<evidence type="ECO:0000256" key="5">
    <source>
        <dbReference type="ARBA" id="ARBA00022801"/>
    </source>
</evidence>
<evidence type="ECO:0000256" key="4">
    <source>
        <dbReference type="ARBA" id="ARBA00022763"/>
    </source>
</evidence>
<dbReference type="OrthoDB" id="432234at2759"/>
<dbReference type="Proteomes" id="UP000000314">
    <property type="component" value="Chromosome 2"/>
</dbReference>
<accession>C4R014</accession>
<organism evidence="17 18">
    <name type="scientific">Komagataella phaffii (strain GS115 / ATCC 20864)</name>
    <name type="common">Yeast</name>
    <name type="synonym">Pichia pastoris</name>
    <dbReference type="NCBI Taxonomy" id="644223"/>
    <lineage>
        <taxon>Eukaryota</taxon>
        <taxon>Fungi</taxon>
        <taxon>Dikarya</taxon>
        <taxon>Ascomycota</taxon>
        <taxon>Saccharomycotina</taxon>
        <taxon>Pichiomycetes</taxon>
        <taxon>Pichiales</taxon>
        <taxon>Pichiaceae</taxon>
        <taxon>Komagataella</taxon>
    </lineage>
</organism>
<gene>
    <name evidence="17" type="ordered locus">PAS_chr2-1_0228</name>
</gene>
<feature type="domain" description="DNA helicase Pif1-like DEAD-box helicase" evidence="15">
    <location>
        <begin position="246"/>
        <end position="437"/>
    </location>
</feature>
<dbReference type="GeneID" id="8198777"/>
<evidence type="ECO:0000313" key="17">
    <source>
        <dbReference type="EMBL" id="CAY68838.1"/>
    </source>
</evidence>
<dbReference type="AlphaFoldDB" id="C4R014"/>
<keyword evidence="6 17" id="KW-0347">Helicase</keyword>